<dbReference type="Proteomes" id="UP000180098">
    <property type="component" value="Unassembled WGS sequence"/>
</dbReference>
<proteinExistence type="predicted"/>
<dbReference type="AlphaFoldDB" id="A0A1S2LSS7"/>
<gene>
    <name evidence="2" type="ORF">BKP35_00810</name>
</gene>
<feature type="transmembrane region" description="Helical" evidence="1">
    <location>
        <begin position="79"/>
        <end position="101"/>
    </location>
</feature>
<dbReference type="EMBL" id="MLQQ01000001">
    <property type="protein sequence ID" value="OIJ15568.1"/>
    <property type="molecule type" value="Genomic_DNA"/>
</dbReference>
<accession>A0A1S2LSS7</accession>
<dbReference type="RefSeq" id="WP_071311493.1">
    <property type="nucleotide sequence ID" value="NZ_MLQQ01000001.1"/>
</dbReference>
<keyword evidence="3" id="KW-1185">Reference proteome</keyword>
<evidence type="ECO:0008006" key="4">
    <source>
        <dbReference type="Google" id="ProtNLM"/>
    </source>
</evidence>
<organism evidence="2 3">
    <name type="scientific">Anaerobacillus arseniciselenatis</name>
    <dbReference type="NCBI Taxonomy" id="85682"/>
    <lineage>
        <taxon>Bacteria</taxon>
        <taxon>Bacillati</taxon>
        <taxon>Bacillota</taxon>
        <taxon>Bacilli</taxon>
        <taxon>Bacillales</taxon>
        <taxon>Bacillaceae</taxon>
        <taxon>Anaerobacillus</taxon>
    </lineage>
</organism>
<keyword evidence="1" id="KW-0472">Membrane</keyword>
<feature type="transmembrane region" description="Helical" evidence="1">
    <location>
        <begin position="121"/>
        <end position="141"/>
    </location>
</feature>
<reference evidence="2 3" key="1">
    <citation type="submission" date="2016-10" db="EMBL/GenBank/DDBJ databases">
        <title>Draft genome sequences of four alkaliphilic bacteria belonging to the Anaerobacillus genus.</title>
        <authorList>
            <person name="Bassil N.M."/>
            <person name="Lloyd J.R."/>
        </authorList>
    </citation>
    <scope>NUCLEOTIDE SEQUENCE [LARGE SCALE GENOMIC DNA]</scope>
    <source>
        <strain evidence="2 3">DSM 15340</strain>
    </source>
</reference>
<evidence type="ECO:0000256" key="1">
    <source>
        <dbReference type="SAM" id="Phobius"/>
    </source>
</evidence>
<comment type="caution">
    <text evidence="2">The sequence shown here is derived from an EMBL/GenBank/DDBJ whole genome shotgun (WGS) entry which is preliminary data.</text>
</comment>
<evidence type="ECO:0000313" key="2">
    <source>
        <dbReference type="EMBL" id="OIJ15568.1"/>
    </source>
</evidence>
<dbReference type="OrthoDB" id="2705958at2"/>
<feature type="transmembrane region" description="Helical" evidence="1">
    <location>
        <begin position="185"/>
        <end position="205"/>
    </location>
</feature>
<name>A0A1S2LSS7_9BACI</name>
<evidence type="ECO:0000313" key="3">
    <source>
        <dbReference type="Proteomes" id="UP000180098"/>
    </source>
</evidence>
<sequence>MLKTTDEYLVALQKNLKKHPGQEDILLEYESFIYDKLQDYMKSGYTKQQAEAIVVQELPCPEDLAKYYKSFIPPKFKQIMLFSFIVNFIFFIIGGIITFLYHQFSNPTVIILWSYLIEMQWVILFLYSAFVVSIGFLIGKEFGSRFNRYIKKILFLTFSPNILFMIMVLYSWVPQKLFEPMLTPAFLMFCVILTLLYYPLSKVAYKIGQLQL</sequence>
<keyword evidence="1" id="KW-0812">Transmembrane</keyword>
<protein>
    <recommendedName>
        <fullName evidence="4">DUF1700 domain-containing protein</fullName>
    </recommendedName>
</protein>
<feature type="transmembrane region" description="Helical" evidence="1">
    <location>
        <begin position="153"/>
        <end position="173"/>
    </location>
</feature>
<keyword evidence="1" id="KW-1133">Transmembrane helix</keyword>